<organism evidence="1">
    <name type="scientific">marine sediment metagenome</name>
    <dbReference type="NCBI Taxonomy" id="412755"/>
    <lineage>
        <taxon>unclassified sequences</taxon>
        <taxon>metagenomes</taxon>
        <taxon>ecological metagenomes</taxon>
    </lineage>
</organism>
<accession>A0A0F8Y6K5</accession>
<dbReference type="EMBL" id="LAZR01055133">
    <property type="protein sequence ID" value="KKK77067.1"/>
    <property type="molecule type" value="Genomic_DNA"/>
</dbReference>
<gene>
    <name evidence="1" type="ORF">LCGC14_2857340</name>
</gene>
<dbReference type="AlphaFoldDB" id="A0A0F8Y6K5"/>
<feature type="non-terminal residue" evidence="1">
    <location>
        <position position="1"/>
    </location>
</feature>
<evidence type="ECO:0000313" key="1">
    <source>
        <dbReference type="EMBL" id="KKK77067.1"/>
    </source>
</evidence>
<proteinExistence type="predicted"/>
<evidence type="ECO:0008006" key="2">
    <source>
        <dbReference type="Google" id="ProtNLM"/>
    </source>
</evidence>
<name>A0A0F8Y6K5_9ZZZZ</name>
<reference evidence="1" key="1">
    <citation type="journal article" date="2015" name="Nature">
        <title>Complex archaea that bridge the gap between prokaryotes and eukaryotes.</title>
        <authorList>
            <person name="Spang A."/>
            <person name="Saw J.H."/>
            <person name="Jorgensen S.L."/>
            <person name="Zaremba-Niedzwiedzka K."/>
            <person name="Martijn J."/>
            <person name="Lind A.E."/>
            <person name="van Eijk R."/>
            <person name="Schleper C."/>
            <person name="Guy L."/>
            <person name="Ettema T.J."/>
        </authorList>
    </citation>
    <scope>NUCLEOTIDE SEQUENCE</scope>
</reference>
<comment type="caution">
    <text evidence="1">The sequence shown here is derived from an EMBL/GenBank/DDBJ whole genome shotgun (WGS) entry which is preliminary data.</text>
</comment>
<sequence length="42" mass="4502">QLTPASGGKTAEIDGMDLVAVRGERLCRNEVYFDRMALFGGG</sequence>
<protein>
    <recommendedName>
        <fullName evidence="2">SnoaL-like domain-containing protein</fullName>
    </recommendedName>
</protein>